<dbReference type="Pfam" id="PF13843">
    <property type="entry name" value="DDE_Tnp_1_7"/>
    <property type="match status" value="1"/>
</dbReference>
<protein>
    <recommendedName>
        <fullName evidence="1">PiggyBac transposable element-derived protein domain-containing protein</fullName>
    </recommendedName>
</protein>
<dbReference type="InterPro" id="IPR029526">
    <property type="entry name" value="PGBD"/>
</dbReference>
<organism evidence="2 3">
    <name type="scientific">Xylocopa violacea</name>
    <name type="common">Violet carpenter bee</name>
    <name type="synonym">Apis violacea</name>
    <dbReference type="NCBI Taxonomy" id="135666"/>
    <lineage>
        <taxon>Eukaryota</taxon>
        <taxon>Metazoa</taxon>
        <taxon>Ecdysozoa</taxon>
        <taxon>Arthropoda</taxon>
        <taxon>Hexapoda</taxon>
        <taxon>Insecta</taxon>
        <taxon>Pterygota</taxon>
        <taxon>Neoptera</taxon>
        <taxon>Endopterygota</taxon>
        <taxon>Hymenoptera</taxon>
        <taxon>Apocrita</taxon>
        <taxon>Aculeata</taxon>
        <taxon>Apoidea</taxon>
        <taxon>Anthophila</taxon>
        <taxon>Apidae</taxon>
        <taxon>Xylocopa</taxon>
        <taxon>Xylocopa</taxon>
    </lineage>
</organism>
<feature type="domain" description="PiggyBac transposable element-derived protein" evidence="1">
    <location>
        <begin position="1"/>
        <end position="80"/>
    </location>
</feature>
<comment type="caution">
    <text evidence="2">The sequence shown here is derived from an EMBL/GenBank/DDBJ whole genome shotgun (WGS) entry which is preliminary data.</text>
</comment>
<gene>
    <name evidence="2" type="ORF">XYLVIOL_LOCUS5005</name>
</gene>
<dbReference type="EMBL" id="CAXAJV020001292">
    <property type="protein sequence ID" value="CAL7941430.1"/>
    <property type="molecule type" value="Genomic_DNA"/>
</dbReference>
<evidence type="ECO:0000259" key="1">
    <source>
        <dbReference type="Pfam" id="PF13843"/>
    </source>
</evidence>
<dbReference type="Proteomes" id="UP001642520">
    <property type="component" value="Unassembled WGS sequence"/>
</dbReference>
<dbReference type="PANTHER" id="PTHR46599">
    <property type="entry name" value="PIGGYBAC TRANSPOSABLE ELEMENT-DERIVED PROTEIN 4"/>
    <property type="match status" value="1"/>
</dbReference>
<proteinExistence type="predicted"/>
<dbReference type="PANTHER" id="PTHR46599:SF3">
    <property type="entry name" value="PIGGYBAC TRANSPOSABLE ELEMENT-DERIVED PROTEIN 4"/>
    <property type="match status" value="1"/>
</dbReference>
<sequence length="173" mass="19931">MVVKWKDKRDILMISTKHTVEAVTVRKNNYIGERPIVVFDYNFGKSAADLSDQMIAYSTPHRKALKWYIKLVINVSVANALLLHKLRRKRKINISNFRLAMHLTQCCGDEAFGPSNMCIERRLRMQGQYTWYANIANCVTKKVLQVSEYKVQKIGQKGSLHTAKIALTSHTYV</sequence>
<keyword evidence="3" id="KW-1185">Reference proteome</keyword>
<reference evidence="2 3" key="1">
    <citation type="submission" date="2024-08" db="EMBL/GenBank/DDBJ databases">
        <authorList>
            <person name="Will J Nash"/>
            <person name="Angela Man"/>
            <person name="Seanna McTaggart"/>
            <person name="Kendall Baker"/>
            <person name="Tom Barker"/>
            <person name="Leah Catchpole"/>
            <person name="Alex Durrant"/>
            <person name="Karim Gharbi"/>
            <person name="Naomi Irish"/>
            <person name="Gemy Kaithakottil"/>
            <person name="Debby Ku"/>
            <person name="Aaliyah Providence"/>
            <person name="Felix Shaw"/>
            <person name="David Swarbreck"/>
            <person name="Chris Watkins"/>
            <person name="Ann M. McCartney"/>
            <person name="Giulio Formenti"/>
            <person name="Alice Mouton"/>
            <person name="Noel Vella"/>
            <person name="Bjorn M von Reumont"/>
            <person name="Adriana Vella"/>
            <person name="Wilfried Haerty"/>
        </authorList>
    </citation>
    <scope>NUCLEOTIDE SEQUENCE [LARGE SCALE GENOMIC DNA]</scope>
</reference>
<name>A0ABP1NPZ3_XYLVO</name>
<evidence type="ECO:0000313" key="3">
    <source>
        <dbReference type="Proteomes" id="UP001642520"/>
    </source>
</evidence>
<evidence type="ECO:0000313" key="2">
    <source>
        <dbReference type="EMBL" id="CAL7941430.1"/>
    </source>
</evidence>
<accession>A0ABP1NPZ3</accession>